<proteinExistence type="predicted"/>
<reference evidence="1 2" key="1">
    <citation type="submission" date="2018-07" db="EMBL/GenBank/DDBJ databases">
        <title>Comparative genomes isolates from brazilian mangrove.</title>
        <authorList>
            <person name="De Araujo J.E."/>
            <person name="Taketani R.G."/>
            <person name="Silva M.C.P."/>
            <person name="Lourenco M.V."/>
            <person name="Oliveira V.M."/>
            <person name="Andreote F.D."/>
        </authorList>
    </citation>
    <scope>NUCLEOTIDE SEQUENCE [LARGE SCALE GENOMIC DNA]</scope>
    <source>
        <strain evidence="1 2">HEX PRIS-MGV</strain>
    </source>
</reference>
<gene>
    <name evidence="1" type="ORF">DTL42_19625</name>
</gene>
<protein>
    <submittedName>
        <fullName evidence="1">Uncharacterized protein</fullName>
    </submittedName>
</protein>
<dbReference type="EMBL" id="QPEX01000044">
    <property type="protein sequence ID" value="RCS42042.1"/>
    <property type="molecule type" value="Genomic_DNA"/>
</dbReference>
<dbReference type="AlphaFoldDB" id="A0A368KP43"/>
<accession>A0A368KP43</accession>
<dbReference type="Proteomes" id="UP000253562">
    <property type="component" value="Unassembled WGS sequence"/>
</dbReference>
<dbReference type="RefSeq" id="WP_114371200.1">
    <property type="nucleotide sequence ID" value="NZ_QPEX01000044.1"/>
</dbReference>
<name>A0A368KP43_9BACT</name>
<evidence type="ECO:0000313" key="1">
    <source>
        <dbReference type="EMBL" id="RCS42042.1"/>
    </source>
</evidence>
<comment type="caution">
    <text evidence="1">The sequence shown here is derived from an EMBL/GenBank/DDBJ whole genome shotgun (WGS) entry which is preliminary data.</text>
</comment>
<evidence type="ECO:0000313" key="2">
    <source>
        <dbReference type="Proteomes" id="UP000253562"/>
    </source>
</evidence>
<organism evidence="1 2">
    <name type="scientific">Bremerella cremea</name>
    <dbReference type="NCBI Taxonomy" id="1031537"/>
    <lineage>
        <taxon>Bacteria</taxon>
        <taxon>Pseudomonadati</taxon>
        <taxon>Planctomycetota</taxon>
        <taxon>Planctomycetia</taxon>
        <taxon>Pirellulales</taxon>
        <taxon>Pirellulaceae</taxon>
        <taxon>Bremerella</taxon>
    </lineage>
</organism>
<sequence>MPPGFVKLYGLAHHEPSIGLVFVAADSCLEIPVEPRKTLSDEQAAFYHDSPFYQVSTELHFTATRLILASLASSNITTQYPRPFVSILAEFPPDSSNSFFLRTFASHSAINSRAFSLHQVDESRSALENWLIAEDELLNPESWPIVYVGG</sequence>